<organism evidence="6 7">
    <name type="scientific">Saccharopolyspora cebuensis</name>
    <dbReference type="NCBI Taxonomy" id="418759"/>
    <lineage>
        <taxon>Bacteria</taxon>
        <taxon>Bacillati</taxon>
        <taxon>Actinomycetota</taxon>
        <taxon>Actinomycetes</taxon>
        <taxon>Pseudonocardiales</taxon>
        <taxon>Pseudonocardiaceae</taxon>
        <taxon>Saccharopolyspora</taxon>
    </lineage>
</organism>
<dbReference type="EMBL" id="JBGEHV010000021">
    <property type="protein sequence ID" value="MEY8040420.1"/>
    <property type="molecule type" value="Genomic_DNA"/>
</dbReference>
<reference evidence="6 7" key="1">
    <citation type="submission" date="2024-08" db="EMBL/GenBank/DDBJ databases">
        <title>Genome mining of Saccharopolyspora cebuensis PGLac3 from Nigerian medicinal plant.</title>
        <authorList>
            <person name="Ezeobiora C.E."/>
            <person name="Igbokwe N.H."/>
            <person name="Amin D.H."/>
            <person name="Mendie U.E."/>
        </authorList>
    </citation>
    <scope>NUCLEOTIDE SEQUENCE [LARGE SCALE GENOMIC DNA]</scope>
    <source>
        <strain evidence="6 7">PGLac3</strain>
    </source>
</reference>
<feature type="domain" description="HTH lysR-type" evidence="5">
    <location>
        <begin position="15"/>
        <end position="72"/>
    </location>
</feature>
<protein>
    <submittedName>
        <fullName evidence="6">LysR family transcriptional regulator</fullName>
    </submittedName>
</protein>
<gene>
    <name evidence="6" type="ORF">AB8O55_13520</name>
</gene>
<dbReference type="InterPro" id="IPR036388">
    <property type="entry name" value="WH-like_DNA-bd_sf"/>
</dbReference>
<dbReference type="Gene3D" id="1.10.10.10">
    <property type="entry name" value="Winged helix-like DNA-binding domain superfamily/Winged helix DNA-binding domain"/>
    <property type="match status" value="1"/>
</dbReference>
<dbReference type="SUPFAM" id="SSF53850">
    <property type="entry name" value="Periplasmic binding protein-like II"/>
    <property type="match status" value="1"/>
</dbReference>
<evidence type="ECO:0000256" key="4">
    <source>
        <dbReference type="ARBA" id="ARBA00023163"/>
    </source>
</evidence>
<keyword evidence="2" id="KW-0805">Transcription regulation</keyword>
<name>A0ABV4CH52_9PSEU</name>
<evidence type="ECO:0000256" key="3">
    <source>
        <dbReference type="ARBA" id="ARBA00023125"/>
    </source>
</evidence>
<evidence type="ECO:0000259" key="5">
    <source>
        <dbReference type="PROSITE" id="PS50931"/>
    </source>
</evidence>
<dbReference type="Gene3D" id="3.40.190.10">
    <property type="entry name" value="Periplasmic binding protein-like II"/>
    <property type="match status" value="2"/>
</dbReference>
<dbReference type="PROSITE" id="PS50931">
    <property type="entry name" value="HTH_LYSR"/>
    <property type="match status" value="1"/>
</dbReference>
<dbReference type="Proteomes" id="UP001564626">
    <property type="component" value="Unassembled WGS sequence"/>
</dbReference>
<dbReference type="RefSeq" id="WP_345367375.1">
    <property type="nucleotide sequence ID" value="NZ_BAABII010000018.1"/>
</dbReference>
<dbReference type="InterPro" id="IPR036390">
    <property type="entry name" value="WH_DNA-bd_sf"/>
</dbReference>
<dbReference type="PRINTS" id="PR00039">
    <property type="entry name" value="HTHLYSR"/>
</dbReference>
<dbReference type="PANTHER" id="PTHR30346:SF0">
    <property type="entry name" value="HCA OPERON TRANSCRIPTIONAL ACTIVATOR HCAR"/>
    <property type="match status" value="1"/>
</dbReference>
<evidence type="ECO:0000313" key="7">
    <source>
        <dbReference type="Proteomes" id="UP001564626"/>
    </source>
</evidence>
<dbReference type="SUPFAM" id="SSF46785">
    <property type="entry name" value="Winged helix' DNA-binding domain"/>
    <property type="match status" value="1"/>
</dbReference>
<dbReference type="PANTHER" id="PTHR30346">
    <property type="entry name" value="TRANSCRIPTIONAL DUAL REGULATOR HCAR-RELATED"/>
    <property type="match status" value="1"/>
</dbReference>
<evidence type="ECO:0000313" key="6">
    <source>
        <dbReference type="EMBL" id="MEY8040420.1"/>
    </source>
</evidence>
<dbReference type="InterPro" id="IPR005119">
    <property type="entry name" value="LysR_subst-bd"/>
</dbReference>
<proteinExistence type="inferred from homology"/>
<evidence type="ECO:0000256" key="1">
    <source>
        <dbReference type="ARBA" id="ARBA00009437"/>
    </source>
</evidence>
<keyword evidence="3" id="KW-0238">DNA-binding</keyword>
<comment type="similarity">
    <text evidence="1">Belongs to the LysR transcriptional regulatory family.</text>
</comment>
<dbReference type="Pfam" id="PF00126">
    <property type="entry name" value="HTH_1"/>
    <property type="match status" value="1"/>
</dbReference>
<keyword evidence="4" id="KW-0804">Transcription</keyword>
<dbReference type="Pfam" id="PF03466">
    <property type="entry name" value="LysR_substrate"/>
    <property type="match status" value="1"/>
</dbReference>
<evidence type="ECO:0000256" key="2">
    <source>
        <dbReference type="ARBA" id="ARBA00023015"/>
    </source>
</evidence>
<keyword evidence="7" id="KW-1185">Reference proteome</keyword>
<dbReference type="InterPro" id="IPR000847">
    <property type="entry name" value="LysR_HTH_N"/>
</dbReference>
<sequence>MNAAGGIRVGDTTEPSIQQLRMFLLLAEELHFGRAARRGYISQPALSRHIRTLERNLGVQLVDRTTRAVTLTPAGQDLREPARAVVEATAELRARAQHAAAAGVGDLVVGSLDALTSIEPASSILDALRHRLPGVNVQIQRAGFDIATVLLEGLVDAAFLILPVPEGVQYVAVDSGPRCAVLSVTDPLADREVITLADLADHTHIGWSPRVPEVYRNYWACDPRPDGSPVRYSSHQAVDYESSLLAIVRGEGIQLPPAIAEQLYPRPGAVYVEVADVPPWSMALAWLPSKRDHPHVAALRQATHQVLGHR</sequence>
<comment type="caution">
    <text evidence="6">The sequence shown here is derived from an EMBL/GenBank/DDBJ whole genome shotgun (WGS) entry which is preliminary data.</text>
</comment>
<accession>A0ABV4CH52</accession>